<sequence length="136" mass="15480">MILIACVVWKFCYFSSNKMYESGAHAGIFPHQICDILLIDSKFLTAFLETHLDGSRLLRSQVLTTEIKKSLKLCCKLYCASDYLPIDFNCACCGCLPDCCEFDNLYMNYYTLRDMNCIMVWKSASPAVPRNLAILS</sequence>
<reference evidence="1 2" key="1">
    <citation type="journal article" date="2009" name="Nature">
        <title>The Sorghum bicolor genome and the diversification of grasses.</title>
        <authorList>
            <person name="Paterson A.H."/>
            <person name="Bowers J.E."/>
            <person name="Bruggmann R."/>
            <person name="Dubchak I."/>
            <person name="Grimwood J."/>
            <person name="Gundlach H."/>
            <person name="Haberer G."/>
            <person name="Hellsten U."/>
            <person name="Mitros T."/>
            <person name="Poliakov A."/>
            <person name="Schmutz J."/>
            <person name="Spannagl M."/>
            <person name="Tang H."/>
            <person name="Wang X."/>
            <person name="Wicker T."/>
            <person name="Bharti A.K."/>
            <person name="Chapman J."/>
            <person name="Feltus F.A."/>
            <person name="Gowik U."/>
            <person name="Grigoriev I.V."/>
            <person name="Lyons E."/>
            <person name="Maher C.A."/>
            <person name="Martis M."/>
            <person name="Narechania A."/>
            <person name="Otillar R.P."/>
            <person name="Penning B.W."/>
            <person name="Salamov A.A."/>
            <person name="Wang Y."/>
            <person name="Zhang L."/>
            <person name="Carpita N.C."/>
            <person name="Freeling M."/>
            <person name="Gingle A.R."/>
            <person name="Hash C.T."/>
            <person name="Keller B."/>
            <person name="Klein P."/>
            <person name="Kresovich S."/>
            <person name="McCann M.C."/>
            <person name="Ming R."/>
            <person name="Peterson D.G."/>
            <person name="Mehboob-ur-Rahman"/>
            <person name="Ware D."/>
            <person name="Westhoff P."/>
            <person name="Mayer K.F."/>
            <person name="Messing J."/>
            <person name="Rokhsar D.S."/>
        </authorList>
    </citation>
    <scope>NUCLEOTIDE SEQUENCE [LARGE SCALE GENOMIC DNA]</scope>
    <source>
        <strain evidence="2">cv. BTx623</strain>
    </source>
</reference>
<dbReference type="AlphaFoldDB" id="A0A1W0W0Y9"/>
<organism evidence="1 2">
    <name type="scientific">Sorghum bicolor</name>
    <name type="common">Sorghum</name>
    <name type="synonym">Sorghum vulgare</name>
    <dbReference type="NCBI Taxonomy" id="4558"/>
    <lineage>
        <taxon>Eukaryota</taxon>
        <taxon>Viridiplantae</taxon>
        <taxon>Streptophyta</taxon>
        <taxon>Embryophyta</taxon>
        <taxon>Tracheophyta</taxon>
        <taxon>Spermatophyta</taxon>
        <taxon>Magnoliopsida</taxon>
        <taxon>Liliopsida</taxon>
        <taxon>Poales</taxon>
        <taxon>Poaceae</taxon>
        <taxon>PACMAD clade</taxon>
        <taxon>Panicoideae</taxon>
        <taxon>Andropogonodae</taxon>
        <taxon>Andropogoneae</taxon>
        <taxon>Sorghinae</taxon>
        <taxon>Sorghum</taxon>
    </lineage>
</organism>
<dbReference type="EMBL" id="CM000762">
    <property type="protein sequence ID" value="OQU88031.1"/>
    <property type="molecule type" value="Genomic_DNA"/>
</dbReference>
<name>A0A1W0W0Y9_SORBI</name>
<keyword evidence="2" id="KW-1185">Reference proteome</keyword>
<dbReference type="Proteomes" id="UP000000768">
    <property type="component" value="Chromosome 3"/>
</dbReference>
<dbReference type="InParanoid" id="A0A1W0W0Y9"/>
<protein>
    <submittedName>
        <fullName evidence="1">Uncharacterized protein</fullName>
    </submittedName>
</protein>
<accession>A0A1W0W0Y9</accession>
<evidence type="ECO:0000313" key="2">
    <source>
        <dbReference type="Proteomes" id="UP000000768"/>
    </source>
</evidence>
<dbReference type="Gramene" id="OQU88031">
    <property type="protein sequence ID" value="OQU88031"/>
    <property type="gene ID" value="SORBI_3003G388201"/>
</dbReference>
<proteinExistence type="predicted"/>
<gene>
    <name evidence="1" type="ORF">SORBI_3003G388201</name>
</gene>
<evidence type="ECO:0000313" key="1">
    <source>
        <dbReference type="EMBL" id="OQU88031.1"/>
    </source>
</evidence>
<reference evidence="2" key="2">
    <citation type="journal article" date="2018" name="Plant J.">
        <title>The Sorghum bicolor reference genome: improved assembly, gene annotations, a transcriptome atlas, and signatures of genome organization.</title>
        <authorList>
            <person name="McCormick R.F."/>
            <person name="Truong S.K."/>
            <person name="Sreedasyam A."/>
            <person name="Jenkins J."/>
            <person name="Shu S."/>
            <person name="Sims D."/>
            <person name="Kennedy M."/>
            <person name="Amirebrahimi M."/>
            <person name="Weers B.D."/>
            <person name="McKinley B."/>
            <person name="Mattison A."/>
            <person name="Morishige D.T."/>
            <person name="Grimwood J."/>
            <person name="Schmutz J."/>
            <person name="Mullet J.E."/>
        </authorList>
    </citation>
    <scope>NUCLEOTIDE SEQUENCE [LARGE SCALE GENOMIC DNA]</scope>
    <source>
        <strain evidence="2">cv. BTx623</strain>
    </source>
</reference>